<feature type="compositionally biased region" description="Basic residues" evidence="1">
    <location>
        <begin position="12"/>
        <end position="24"/>
    </location>
</feature>
<feature type="compositionally biased region" description="Basic and acidic residues" evidence="1">
    <location>
        <begin position="25"/>
        <end position="50"/>
    </location>
</feature>
<dbReference type="AlphaFoldDB" id="A0ABD2VX71"/>
<comment type="caution">
    <text evidence="2">The sequence shown here is derived from an EMBL/GenBank/DDBJ whole genome shotgun (WGS) entry which is preliminary data.</text>
</comment>
<proteinExistence type="predicted"/>
<gene>
    <name evidence="2" type="ORF">TKK_019111</name>
</gene>
<keyword evidence="3" id="KW-1185">Reference proteome</keyword>
<protein>
    <submittedName>
        <fullName evidence="2">Uncharacterized protein</fullName>
    </submittedName>
</protein>
<organism evidence="2 3">
    <name type="scientific">Trichogramma kaykai</name>
    <dbReference type="NCBI Taxonomy" id="54128"/>
    <lineage>
        <taxon>Eukaryota</taxon>
        <taxon>Metazoa</taxon>
        <taxon>Ecdysozoa</taxon>
        <taxon>Arthropoda</taxon>
        <taxon>Hexapoda</taxon>
        <taxon>Insecta</taxon>
        <taxon>Pterygota</taxon>
        <taxon>Neoptera</taxon>
        <taxon>Endopterygota</taxon>
        <taxon>Hymenoptera</taxon>
        <taxon>Apocrita</taxon>
        <taxon>Proctotrupomorpha</taxon>
        <taxon>Chalcidoidea</taxon>
        <taxon>Trichogrammatidae</taxon>
        <taxon>Trichogramma</taxon>
    </lineage>
</organism>
<accession>A0ABD2VX71</accession>
<name>A0ABD2VX71_9HYME</name>
<dbReference type="Proteomes" id="UP001627154">
    <property type="component" value="Unassembled WGS sequence"/>
</dbReference>
<evidence type="ECO:0000313" key="3">
    <source>
        <dbReference type="Proteomes" id="UP001627154"/>
    </source>
</evidence>
<dbReference type="EMBL" id="JBJJXI010000158">
    <property type="protein sequence ID" value="KAL3385334.1"/>
    <property type="molecule type" value="Genomic_DNA"/>
</dbReference>
<evidence type="ECO:0000256" key="1">
    <source>
        <dbReference type="SAM" id="MobiDB-lite"/>
    </source>
</evidence>
<feature type="region of interest" description="Disordered" evidence="1">
    <location>
        <begin position="1"/>
        <end position="50"/>
    </location>
</feature>
<sequence>MLTSLPPPSQPRTRRRRRKRRRKRGGCEKRGREYSHAPVKGKSEQCHDEHTLYDARKRGEDDGDDYNDDQEFFAEFRLLFSRVLPLGGHTRAQGIDDVRKKESERETRRTTALVWWFVCT</sequence>
<feature type="compositionally biased region" description="Pro residues" evidence="1">
    <location>
        <begin position="1"/>
        <end position="10"/>
    </location>
</feature>
<evidence type="ECO:0000313" key="2">
    <source>
        <dbReference type="EMBL" id="KAL3385334.1"/>
    </source>
</evidence>
<reference evidence="2 3" key="1">
    <citation type="journal article" date="2024" name="bioRxiv">
        <title>A reference genome for Trichogramma kaykai: A tiny desert-dwelling parasitoid wasp with competing sex-ratio distorters.</title>
        <authorList>
            <person name="Culotta J."/>
            <person name="Lindsey A.R."/>
        </authorList>
    </citation>
    <scope>NUCLEOTIDE SEQUENCE [LARGE SCALE GENOMIC DNA]</scope>
    <source>
        <strain evidence="2 3">KSX58</strain>
    </source>
</reference>